<comment type="caution">
    <text evidence="13">The sequence shown here is derived from an EMBL/GenBank/DDBJ whole genome shotgun (WGS) entry which is preliminary data.</text>
</comment>
<dbReference type="GO" id="GO:0032502">
    <property type="term" value="P:developmental process"/>
    <property type="evidence" value="ECO:0007669"/>
    <property type="project" value="UniProtKB-ARBA"/>
</dbReference>
<dbReference type="EMBL" id="CAKOGL010000044">
    <property type="protein sequence ID" value="CAH2108942.1"/>
    <property type="molecule type" value="Genomic_DNA"/>
</dbReference>
<keyword evidence="14" id="KW-1185">Reference proteome</keyword>
<dbReference type="GO" id="GO:0005634">
    <property type="term" value="C:nucleus"/>
    <property type="evidence" value="ECO:0007669"/>
    <property type="project" value="UniProtKB-SubCell"/>
</dbReference>
<evidence type="ECO:0000256" key="1">
    <source>
        <dbReference type="ARBA" id="ARBA00004123"/>
    </source>
</evidence>
<reference evidence="13" key="1">
    <citation type="submission" date="2022-03" db="EMBL/GenBank/DDBJ databases">
        <authorList>
            <person name="Tunstrom K."/>
        </authorList>
    </citation>
    <scope>NUCLEOTIDE SEQUENCE</scope>
</reference>
<dbReference type="AlphaFoldDB" id="A0AAU9VAA9"/>
<comment type="subcellular location">
    <subcellularLocation>
        <location evidence="1">Nucleus</location>
    </subcellularLocation>
</comment>
<keyword evidence="7" id="KW-0805">Transcription regulation</keyword>
<keyword evidence="9" id="KW-0804">Transcription</keyword>
<feature type="domain" description="C2H2-type" evidence="12">
    <location>
        <begin position="132"/>
        <end position="159"/>
    </location>
</feature>
<gene>
    <name evidence="13" type="ORF">EEDITHA_LOCUS22833</name>
</gene>
<evidence type="ECO:0000313" key="14">
    <source>
        <dbReference type="Proteomes" id="UP001153954"/>
    </source>
</evidence>
<dbReference type="InterPro" id="IPR013087">
    <property type="entry name" value="Znf_C2H2_type"/>
</dbReference>
<keyword evidence="10" id="KW-0539">Nucleus</keyword>
<feature type="domain" description="C2H2-type" evidence="12">
    <location>
        <begin position="160"/>
        <end position="186"/>
    </location>
</feature>
<evidence type="ECO:0000256" key="5">
    <source>
        <dbReference type="ARBA" id="ARBA00022771"/>
    </source>
</evidence>
<comment type="similarity">
    <text evidence="2">Belongs to the krueppel C2H2-type zinc-finger protein family.</text>
</comment>
<organism evidence="13 14">
    <name type="scientific">Euphydryas editha</name>
    <name type="common">Edith's checkerspot</name>
    <dbReference type="NCBI Taxonomy" id="104508"/>
    <lineage>
        <taxon>Eukaryota</taxon>
        <taxon>Metazoa</taxon>
        <taxon>Ecdysozoa</taxon>
        <taxon>Arthropoda</taxon>
        <taxon>Hexapoda</taxon>
        <taxon>Insecta</taxon>
        <taxon>Pterygota</taxon>
        <taxon>Neoptera</taxon>
        <taxon>Endopterygota</taxon>
        <taxon>Lepidoptera</taxon>
        <taxon>Glossata</taxon>
        <taxon>Ditrysia</taxon>
        <taxon>Papilionoidea</taxon>
        <taxon>Nymphalidae</taxon>
        <taxon>Nymphalinae</taxon>
        <taxon>Euphydryas</taxon>
    </lineage>
</organism>
<dbReference type="Pfam" id="PF00096">
    <property type="entry name" value="zf-C2H2"/>
    <property type="match status" value="3"/>
</dbReference>
<evidence type="ECO:0000256" key="3">
    <source>
        <dbReference type="ARBA" id="ARBA00022723"/>
    </source>
</evidence>
<protein>
    <recommendedName>
        <fullName evidence="12">C2H2-type domain-containing protein</fullName>
    </recommendedName>
</protein>
<dbReference type="PANTHER" id="PTHR24394">
    <property type="entry name" value="ZINC FINGER PROTEIN"/>
    <property type="match status" value="1"/>
</dbReference>
<name>A0AAU9VAA9_EUPED</name>
<dbReference type="PROSITE" id="PS00028">
    <property type="entry name" value="ZINC_FINGER_C2H2_1"/>
    <property type="match status" value="4"/>
</dbReference>
<evidence type="ECO:0000256" key="4">
    <source>
        <dbReference type="ARBA" id="ARBA00022737"/>
    </source>
</evidence>
<keyword evidence="3" id="KW-0479">Metal-binding</keyword>
<evidence type="ECO:0000256" key="10">
    <source>
        <dbReference type="ARBA" id="ARBA00023242"/>
    </source>
</evidence>
<accession>A0AAU9VAA9</accession>
<evidence type="ECO:0000256" key="11">
    <source>
        <dbReference type="PROSITE-ProRule" id="PRU00042"/>
    </source>
</evidence>
<evidence type="ECO:0000259" key="12">
    <source>
        <dbReference type="PROSITE" id="PS50157"/>
    </source>
</evidence>
<dbReference type="PROSITE" id="PS50157">
    <property type="entry name" value="ZINC_FINGER_C2H2_2"/>
    <property type="match status" value="4"/>
</dbReference>
<evidence type="ECO:0000256" key="6">
    <source>
        <dbReference type="ARBA" id="ARBA00022833"/>
    </source>
</evidence>
<keyword evidence="5 11" id="KW-0863">Zinc-finger</keyword>
<sequence length="186" mass="21972">MYWLLWCSEGLAALKREVRKVGSDKEESIDEHYTLKEDTDGSQLYSCKTCSNVFKKRDFFKQHYRHVHLKQRPKLRGCYYCNEKVAAHVRAQHLEKVHGVPAPSCGACGKKFAYPFQVLRHQKTYHMGEKKFVCDICDKSFASRGNLSQHQVKHTTGRPFKCDYCDEAFKWKKHLRRHMMTHMNLK</sequence>
<dbReference type="GO" id="GO:0000981">
    <property type="term" value="F:DNA-binding transcription factor activity, RNA polymerase II-specific"/>
    <property type="evidence" value="ECO:0007669"/>
    <property type="project" value="TreeGrafter"/>
</dbReference>
<dbReference type="SUPFAM" id="SSF57667">
    <property type="entry name" value="beta-beta-alpha zinc fingers"/>
    <property type="match status" value="3"/>
</dbReference>
<evidence type="ECO:0000256" key="9">
    <source>
        <dbReference type="ARBA" id="ARBA00023163"/>
    </source>
</evidence>
<evidence type="ECO:0000256" key="8">
    <source>
        <dbReference type="ARBA" id="ARBA00023125"/>
    </source>
</evidence>
<dbReference type="SMART" id="SM00355">
    <property type="entry name" value="ZnF_C2H2"/>
    <property type="match status" value="4"/>
</dbReference>
<dbReference type="GO" id="GO:0008270">
    <property type="term" value="F:zinc ion binding"/>
    <property type="evidence" value="ECO:0007669"/>
    <property type="project" value="UniProtKB-KW"/>
</dbReference>
<dbReference type="PANTHER" id="PTHR24394:SF29">
    <property type="entry name" value="MYONEURIN"/>
    <property type="match status" value="1"/>
</dbReference>
<dbReference type="FunFam" id="3.30.160.60:FF:000202">
    <property type="entry name" value="Zinc finger protein 574"/>
    <property type="match status" value="1"/>
</dbReference>
<feature type="domain" description="C2H2-type" evidence="12">
    <location>
        <begin position="45"/>
        <end position="73"/>
    </location>
</feature>
<proteinExistence type="inferred from homology"/>
<dbReference type="InterPro" id="IPR036236">
    <property type="entry name" value="Znf_C2H2_sf"/>
</dbReference>
<evidence type="ECO:0000256" key="7">
    <source>
        <dbReference type="ARBA" id="ARBA00023015"/>
    </source>
</evidence>
<dbReference type="FunFam" id="3.30.160.60:FF:000075">
    <property type="entry name" value="Putative zinc finger protein 536"/>
    <property type="match status" value="1"/>
</dbReference>
<dbReference type="GO" id="GO:0003677">
    <property type="term" value="F:DNA binding"/>
    <property type="evidence" value="ECO:0007669"/>
    <property type="project" value="UniProtKB-KW"/>
</dbReference>
<keyword evidence="4" id="KW-0677">Repeat</keyword>
<keyword evidence="6" id="KW-0862">Zinc</keyword>
<keyword evidence="8" id="KW-0238">DNA-binding</keyword>
<evidence type="ECO:0000313" key="13">
    <source>
        <dbReference type="EMBL" id="CAH2108942.1"/>
    </source>
</evidence>
<feature type="domain" description="C2H2-type" evidence="12">
    <location>
        <begin position="103"/>
        <end position="131"/>
    </location>
</feature>
<dbReference type="Gene3D" id="3.30.160.60">
    <property type="entry name" value="Classic Zinc Finger"/>
    <property type="match status" value="3"/>
</dbReference>
<dbReference type="Proteomes" id="UP001153954">
    <property type="component" value="Unassembled WGS sequence"/>
</dbReference>
<evidence type="ECO:0000256" key="2">
    <source>
        <dbReference type="ARBA" id="ARBA00006991"/>
    </source>
</evidence>